<evidence type="ECO:0000256" key="1">
    <source>
        <dbReference type="ARBA" id="ARBA00005536"/>
    </source>
</evidence>
<keyword evidence="2" id="KW-1133">Transmembrane helix</keyword>
<dbReference type="AlphaFoldDB" id="A0AAV6W4K5"/>
<dbReference type="PANTHER" id="PTHR12161">
    <property type="entry name" value="IST1 FAMILY MEMBER"/>
    <property type="match status" value="1"/>
</dbReference>
<keyword evidence="2" id="KW-0472">Membrane</keyword>
<dbReference type="Proteomes" id="UP000826271">
    <property type="component" value="Unassembled WGS sequence"/>
</dbReference>
<keyword evidence="4" id="KW-1185">Reference proteome</keyword>
<gene>
    <name evidence="3" type="ORF">BUALT_Bualt18G0053700</name>
</gene>
<feature type="transmembrane region" description="Helical" evidence="2">
    <location>
        <begin position="91"/>
        <end position="110"/>
    </location>
</feature>
<keyword evidence="2" id="KW-0812">Transmembrane</keyword>
<evidence type="ECO:0000256" key="2">
    <source>
        <dbReference type="SAM" id="Phobius"/>
    </source>
</evidence>
<proteinExistence type="inferred from homology"/>
<organism evidence="3 4">
    <name type="scientific">Buddleja alternifolia</name>
    <dbReference type="NCBI Taxonomy" id="168488"/>
    <lineage>
        <taxon>Eukaryota</taxon>
        <taxon>Viridiplantae</taxon>
        <taxon>Streptophyta</taxon>
        <taxon>Embryophyta</taxon>
        <taxon>Tracheophyta</taxon>
        <taxon>Spermatophyta</taxon>
        <taxon>Magnoliopsida</taxon>
        <taxon>eudicotyledons</taxon>
        <taxon>Gunneridae</taxon>
        <taxon>Pentapetalae</taxon>
        <taxon>asterids</taxon>
        <taxon>lamiids</taxon>
        <taxon>Lamiales</taxon>
        <taxon>Scrophulariaceae</taxon>
        <taxon>Buddlejeae</taxon>
        <taxon>Buddleja</taxon>
    </lineage>
</organism>
<sequence length="116" mass="13018">MVLNMLNVVLGVIKGSSRWRKASKCKSLMKQLKNSLAYQKSRRSVIVRQSRADIAQLLRNGQHSDALKRVEQLYIDQCRISAYDQVGDSVIALPLIFITLAGLVSCLLRFGKQCPV</sequence>
<dbReference type="PANTHER" id="PTHR12161:SF58">
    <property type="entry name" value="REGULATOR OF VPS4 ACTIVITY IN THE MVB PATHWAY PROTEIN"/>
    <property type="match status" value="1"/>
</dbReference>
<dbReference type="InterPro" id="IPR042277">
    <property type="entry name" value="IST1-like"/>
</dbReference>
<dbReference type="Pfam" id="PF03398">
    <property type="entry name" value="Ist1"/>
    <property type="match status" value="1"/>
</dbReference>
<dbReference type="InterPro" id="IPR005061">
    <property type="entry name" value="Ist1"/>
</dbReference>
<protein>
    <submittedName>
        <fullName evidence="3">Uncharacterized protein</fullName>
    </submittedName>
</protein>
<dbReference type="GO" id="GO:0015031">
    <property type="term" value="P:protein transport"/>
    <property type="evidence" value="ECO:0007669"/>
    <property type="project" value="InterPro"/>
</dbReference>
<comment type="caution">
    <text evidence="3">The sequence shown here is derived from an EMBL/GenBank/DDBJ whole genome shotgun (WGS) entry which is preliminary data.</text>
</comment>
<dbReference type="EMBL" id="WHWC01000018">
    <property type="protein sequence ID" value="KAG8364968.1"/>
    <property type="molecule type" value="Genomic_DNA"/>
</dbReference>
<evidence type="ECO:0000313" key="3">
    <source>
        <dbReference type="EMBL" id="KAG8364968.1"/>
    </source>
</evidence>
<reference evidence="3" key="1">
    <citation type="submission" date="2019-10" db="EMBL/GenBank/DDBJ databases">
        <authorList>
            <person name="Zhang R."/>
            <person name="Pan Y."/>
            <person name="Wang J."/>
            <person name="Ma R."/>
            <person name="Yu S."/>
        </authorList>
    </citation>
    <scope>NUCLEOTIDE SEQUENCE</scope>
    <source>
        <strain evidence="3">LA-IB0</strain>
        <tissue evidence="3">Leaf</tissue>
    </source>
</reference>
<name>A0AAV6W4K5_9LAMI</name>
<dbReference type="Gene3D" id="1.20.1260.60">
    <property type="entry name" value="Vacuolar protein sorting-associated protein Ist1"/>
    <property type="match status" value="1"/>
</dbReference>
<accession>A0AAV6W4K5</accession>
<comment type="similarity">
    <text evidence="1">Belongs to the IST1 family.</text>
</comment>
<evidence type="ECO:0000313" key="4">
    <source>
        <dbReference type="Proteomes" id="UP000826271"/>
    </source>
</evidence>